<accession>A0AAD4C8H1</accession>
<proteinExistence type="predicted"/>
<keyword evidence="2" id="KW-1185">Reference proteome</keyword>
<organism evidence="1 2">
    <name type="scientific">Boletus edulis BED1</name>
    <dbReference type="NCBI Taxonomy" id="1328754"/>
    <lineage>
        <taxon>Eukaryota</taxon>
        <taxon>Fungi</taxon>
        <taxon>Dikarya</taxon>
        <taxon>Basidiomycota</taxon>
        <taxon>Agaricomycotina</taxon>
        <taxon>Agaricomycetes</taxon>
        <taxon>Agaricomycetidae</taxon>
        <taxon>Boletales</taxon>
        <taxon>Boletineae</taxon>
        <taxon>Boletaceae</taxon>
        <taxon>Boletoideae</taxon>
        <taxon>Boletus</taxon>
    </lineage>
</organism>
<evidence type="ECO:0000313" key="1">
    <source>
        <dbReference type="EMBL" id="KAF8452401.1"/>
    </source>
</evidence>
<evidence type="ECO:0000313" key="2">
    <source>
        <dbReference type="Proteomes" id="UP001194468"/>
    </source>
</evidence>
<reference evidence="1" key="1">
    <citation type="submission" date="2019-10" db="EMBL/GenBank/DDBJ databases">
        <authorList>
            <consortium name="DOE Joint Genome Institute"/>
            <person name="Kuo A."/>
            <person name="Miyauchi S."/>
            <person name="Kiss E."/>
            <person name="Drula E."/>
            <person name="Kohler A."/>
            <person name="Sanchez-Garcia M."/>
            <person name="Andreopoulos B."/>
            <person name="Barry K.W."/>
            <person name="Bonito G."/>
            <person name="Buee M."/>
            <person name="Carver A."/>
            <person name="Chen C."/>
            <person name="Cichocki N."/>
            <person name="Clum A."/>
            <person name="Culley D."/>
            <person name="Crous P.W."/>
            <person name="Fauchery L."/>
            <person name="Girlanda M."/>
            <person name="Hayes R."/>
            <person name="Keri Z."/>
            <person name="LaButti K."/>
            <person name="Lipzen A."/>
            <person name="Lombard V."/>
            <person name="Magnuson J."/>
            <person name="Maillard F."/>
            <person name="Morin E."/>
            <person name="Murat C."/>
            <person name="Nolan M."/>
            <person name="Ohm R."/>
            <person name="Pangilinan J."/>
            <person name="Pereira M."/>
            <person name="Perotto S."/>
            <person name="Peter M."/>
            <person name="Riley R."/>
            <person name="Sitrit Y."/>
            <person name="Stielow B."/>
            <person name="Szollosi G."/>
            <person name="Zifcakova L."/>
            <person name="Stursova M."/>
            <person name="Spatafora J.W."/>
            <person name="Tedersoo L."/>
            <person name="Vaario L.-M."/>
            <person name="Yamada A."/>
            <person name="Yan M."/>
            <person name="Wang P."/>
            <person name="Xu J."/>
            <person name="Bruns T."/>
            <person name="Baldrian P."/>
            <person name="Vilgalys R."/>
            <person name="Henrissat B."/>
            <person name="Grigoriev I.V."/>
            <person name="Hibbett D."/>
            <person name="Nagy L.G."/>
            <person name="Martin F.M."/>
        </authorList>
    </citation>
    <scope>NUCLEOTIDE SEQUENCE</scope>
    <source>
        <strain evidence="1">BED1</strain>
    </source>
</reference>
<dbReference type="EMBL" id="WHUW01000001">
    <property type="protein sequence ID" value="KAF8452401.1"/>
    <property type="molecule type" value="Genomic_DNA"/>
</dbReference>
<comment type="caution">
    <text evidence="1">The sequence shown here is derived from an EMBL/GenBank/DDBJ whole genome shotgun (WGS) entry which is preliminary data.</text>
</comment>
<dbReference type="AlphaFoldDB" id="A0AAD4C8H1"/>
<feature type="non-terminal residue" evidence="1">
    <location>
        <position position="114"/>
    </location>
</feature>
<protein>
    <submittedName>
        <fullName evidence="1">Uncharacterized protein</fullName>
    </submittedName>
</protein>
<gene>
    <name evidence="1" type="ORF">L210DRAFT_941867</name>
</gene>
<dbReference type="Proteomes" id="UP001194468">
    <property type="component" value="Unassembled WGS sequence"/>
</dbReference>
<sequence length="114" mass="12701">MSPGLSRFLQPPLLSDLRIATSGGLIVIANASQHHCDALIVLLDRVPVSVALPITKPYVSELPLKLRTLTASAKFSDVTREFMMYLRELWDAHRVTHLVVPDCRVFLSSIACCW</sequence>
<name>A0AAD4C8H1_BOLED</name>
<reference evidence="1" key="2">
    <citation type="journal article" date="2020" name="Nat. Commun.">
        <title>Large-scale genome sequencing of mycorrhizal fungi provides insights into the early evolution of symbiotic traits.</title>
        <authorList>
            <person name="Miyauchi S."/>
            <person name="Kiss E."/>
            <person name="Kuo A."/>
            <person name="Drula E."/>
            <person name="Kohler A."/>
            <person name="Sanchez-Garcia M."/>
            <person name="Morin E."/>
            <person name="Andreopoulos B."/>
            <person name="Barry K.W."/>
            <person name="Bonito G."/>
            <person name="Buee M."/>
            <person name="Carver A."/>
            <person name="Chen C."/>
            <person name="Cichocki N."/>
            <person name="Clum A."/>
            <person name="Culley D."/>
            <person name="Crous P.W."/>
            <person name="Fauchery L."/>
            <person name="Girlanda M."/>
            <person name="Hayes R.D."/>
            <person name="Keri Z."/>
            <person name="LaButti K."/>
            <person name="Lipzen A."/>
            <person name="Lombard V."/>
            <person name="Magnuson J."/>
            <person name="Maillard F."/>
            <person name="Murat C."/>
            <person name="Nolan M."/>
            <person name="Ohm R.A."/>
            <person name="Pangilinan J."/>
            <person name="Pereira M.F."/>
            <person name="Perotto S."/>
            <person name="Peter M."/>
            <person name="Pfister S."/>
            <person name="Riley R."/>
            <person name="Sitrit Y."/>
            <person name="Stielow J.B."/>
            <person name="Szollosi G."/>
            <person name="Zifcakova L."/>
            <person name="Stursova M."/>
            <person name="Spatafora J.W."/>
            <person name="Tedersoo L."/>
            <person name="Vaario L.M."/>
            <person name="Yamada A."/>
            <person name="Yan M."/>
            <person name="Wang P."/>
            <person name="Xu J."/>
            <person name="Bruns T."/>
            <person name="Baldrian P."/>
            <person name="Vilgalys R."/>
            <person name="Dunand C."/>
            <person name="Henrissat B."/>
            <person name="Grigoriev I.V."/>
            <person name="Hibbett D."/>
            <person name="Nagy L.G."/>
            <person name="Martin F.M."/>
        </authorList>
    </citation>
    <scope>NUCLEOTIDE SEQUENCE</scope>
    <source>
        <strain evidence="1">BED1</strain>
    </source>
</reference>